<evidence type="ECO:0000313" key="3">
    <source>
        <dbReference type="Proteomes" id="UP000681075"/>
    </source>
</evidence>
<keyword evidence="1" id="KW-0732">Signal</keyword>
<dbReference type="PROSITE" id="PS51257">
    <property type="entry name" value="PROKAR_LIPOPROTEIN"/>
    <property type="match status" value="1"/>
</dbReference>
<gene>
    <name evidence="2" type="ORF">TMPK1_23120</name>
</gene>
<evidence type="ECO:0000313" key="2">
    <source>
        <dbReference type="EMBL" id="GIL40075.1"/>
    </source>
</evidence>
<evidence type="ECO:0000256" key="1">
    <source>
        <dbReference type="SAM" id="SignalP"/>
    </source>
</evidence>
<feature type="chain" id="PRO_5035712355" evidence="1">
    <location>
        <begin position="23"/>
        <end position="72"/>
    </location>
</feature>
<comment type="caution">
    <text evidence="2">The sequence shown here is derived from an EMBL/GenBank/DDBJ whole genome shotgun (WGS) entry which is preliminary data.</text>
</comment>
<dbReference type="RefSeq" id="WP_420243184.1">
    <property type="nucleotide sequence ID" value="NZ_BOPV01000001.1"/>
</dbReference>
<sequence length="72" mass="7361">MRMRLVSLLALLLLAACGSSTADPIGIGSGANDLKRSKCAGAPGSPCVEITTPPPAGPALERFRTDLLRQVG</sequence>
<name>A0A8S8XG35_9PROT</name>
<protein>
    <submittedName>
        <fullName evidence="2">Uncharacterized protein</fullName>
    </submittedName>
</protein>
<accession>A0A8S8XG35</accession>
<dbReference type="Proteomes" id="UP000681075">
    <property type="component" value="Unassembled WGS sequence"/>
</dbReference>
<feature type="signal peptide" evidence="1">
    <location>
        <begin position="1"/>
        <end position="22"/>
    </location>
</feature>
<organism evidence="2 3">
    <name type="scientific">Roseiterribacter gracilis</name>
    <dbReference type="NCBI Taxonomy" id="2812848"/>
    <lineage>
        <taxon>Bacteria</taxon>
        <taxon>Pseudomonadati</taxon>
        <taxon>Pseudomonadota</taxon>
        <taxon>Alphaproteobacteria</taxon>
        <taxon>Rhodospirillales</taxon>
        <taxon>Roseiterribacteraceae</taxon>
        <taxon>Roseiterribacter</taxon>
    </lineage>
</organism>
<dbReference type="AlphaFoldDB" id="A0A8S8XG35"/>
<proteinExistence type="predicted"/>
<dbReference type="EMBL" id="BOPV01000001">
    <property type="protein sequence ID" value="GIL40075.1"/>
    <property type="molecule type" value="Genomic_DNA"/>
</dbReference>
<reference evidence="2" key="1">
    <citation type="submission" date="2021-02" db="EMBL/GenBank/DDBJ databases">
        <title>Genome sequence of Rhodospirillales sp. strain TMPK1 isolated from soil.</title>
        <authorList>
            <person name="Nakai R."/>
            <person name="Kusada H."/>
            <person name="Tamaki H."/>
        </authorList>
    </citation>
    <scope>NUCLEOTIDE SEQUENCE</scope>
    <source>
        <strain evidence="2">TMPK1</strain>
    </source>
</reference>
<keyword evidence="3" id="KW-1185">Reference proteome</keyword>